<name>A0A445J062_GLYSO</name>
<dbReference type="InterPro" id="IPR003100">
    <property type="entry name" value="PAZ_dom"/>
</dbReference>
<dbReference type="SUPFAM" id="SSF101690">
    <property type="entry name" value="PAZ domain"/>
    <property type="match status" value="1"/>
</dbReference>
<dbReference type="PANTHER" id="PTHR22891">
    <property type="entry name" value="EUKARYOTIC TRANSLATION INITIATION FACTOR 2C"/>
    <property type="match status" value="1"/>
</dbReference>
<feature type="domain" description="PAZ" evidence="1">
    <location>
        <begin position="66"/>
        <end position="153"/>
    </location>
</feature>
<dbReference type="InterPro" id="IPR011116">
    <property type="entry name" value="SecA_Wing/Scaffold"/>
</dbReference>
<gene>
    <name evidence="2" type="ORF">D0Y65_023954</name>
</gene>
<dbReference type="Gene3D" id="2.170.260.10">
    <property type="entry name" value="paz domain"/>
    <property type="match status" value="1"/>
</dbReference>
<dbReference type="Pfam" id="PF02170">
    <property type="entry name" value="PAZ"/>
    <property type="match status" value="1"/>
</dbReference>
<dbReference type="SUPFAM" id="SSF81886">
    <property type="entry name" value="Helical scaffold and wing domains of SecA"/>
    <property type="match status" value="1"/>
</dbReference>
<dbReference type="PROSITE" id="PS50821">
    <property type="entry name" value="PAZ"/>
    <property type="match status" value="1"/>
</dbReference>
<dbReference type="CDD" id="cd02846">
    <property type="entry name" value="PAZ_argonaute_like"/>
    <property type="match status" value="1"/>
</dbReference>
<accession>A0A445J062</accession>
<dbReference type="GO" id="GO:0017038">
    <property type="term" value="P:protein import"/>
    <property type="evidence" value="ECO:0007669"/>
    <property type="project" value="InterPro"/>
</dbReference>
<dbReference type="EMBL" id="QZWG01000009">
    <property type="protein sequence ID" value="RZB91766.1"/>
    <property type="molecule type" value="Genomic_DNA"/>
</dbReference>
<comment type="caution">
    <text evidence="2">The sequence shown here is derived from an EMBL/GenBank/DDBJ whole genome shotgun (WGS) entry which is preliminary data.</text>
</comment>
<proteinExistence type="predicted"/>
<dbReference type="InterPro" id="IPR036085">
    <property type="entry name" value="PAZ_dom_sf"/>
</dbReference>
<evidence type="ECO:0000313" key="2">
    <source>
        <dbReference type="EMBL" id="RZB91766.1"/>
    </source>
</evidence>
<evidence type="ECO:0000259" key="1">
    <source>
        <dbReference type="PROSITE" id="PS50821"/>
    </source>
</evidence>
<evidence type="ECO:0000313" key="3">
    <source>
        <dbReference type="Proteomes" id="UP000289340"/>
    </source>
</evidence>
<organism evidence="2 3">
    <name type="scientific">Glycine soja</name>
    <name type="common">Wild soybean</name>
    <dbReference type="NCBI Taxonomy" id="3848"/>
    <lineage>
        <taxon>Eukaryota</taxon>
        <taxon>Viridiplantae</taxon>
        <taxon>Streptophyta</taxon>
        <taxon>Embryophyta</taxon>
        <taxon>Tracheophyta</taxon>
        <taxon>Spermatophyta</taxon>
        <taxon>Magnoliopsida</taxon>
        <taxon>eudicotyledons</taxon>
        <taxon>Gunneridae</taxon>
        <taxon>Pentapetalae</taxon>
        <taxon>rosids</taxon>
        <taxon>fabids</taxon>
        <taxon>Fabales</taxon>
        <taxon>Fabaceae</taxon>
        <taxon>Papilionoideae</taxon>
        <taxon>50 kb inversion clade</taxon>
        <taxon>NPAAA clade</taxon>
        <taxon>indigoferoid/millettioid clade</taxon>
        <taxon>Phaseoleae</taxon>
        <taxon>Glycine</taxon>
        <taxon>Glycine subgen. Soja</taxon>
    </lineage>
</organism>
<dbReference type="Pfam" id="PF07516">
    <property type="entry name" value="SecA_SW"/>
    <property type="match status" value="1"/>
</dbReference>
<dbReference type="Proteomes" id="UP000289340">
    <property type="component" value="Chromosome 9"/>
</dbReference>
<dbReference type="GO" id="GO:0016020">
    <property type="term" value="C:membrane"/>
    <property type="evidence" value="ECO:0007669"/>
    <property type="project" value="InterPro"/>
</dbReference>
<protein>
    <submittedName>
        <fullName evidence="2">Protein argonaute 4A</fullName>
    </submittedName>
</protein>
<keyword evidence="3" id="KW-1185">Reference proteome</keyword>
<dbReference type="InterPro" id="IPR036266">
    <property type="entry name" value="SecA_Wing/Scaffold_sf"/>
</dbReference>
<dbReference type="GO" id="GO:0003723">
    <property type="term" value="F:RNA binding"/>
    <property type="evidence" value="ECO:0007669"/>
    <property type="project" value="InterPro"/>
</dbReference>
<dbReference type="AlphaFoldDB" id="A0A445J062"/>
<reference evidence="2 3" key="1">
    <citation type="submission" date="2018-09" db="EMBL/GenBank/DDBJ databases">
        <title>A high-quality reference genome of wild soybean provides a powerful tool to mine soybean genomes.</title>
        <authorList>
            <person name="Xie M."/>
            <person name="Chung C.Y.L."/>
            <person name="Li M.-W."/>
            <person name="Wong F.-L."/>
            <person name="Chan T.-F."/>
            <person name="Lam H.-M."/>
        </authorList>
    </citation>
    <scope>NUCLEOTIDE SEQUENCE [LARGE SCALE GENOMIC DNA]</scope>
    <source>
        <strain evidence="3">cv. W05</strain>
        <tissue evidence="2">Hypocotyl of etiolated seedlings</tissue>
    </source>
</reference>
<sequence>MNRLSSAVNFPFAPMYLFGSLNNKRLISELWQVNIRSFGHRNPLEEYQIDGCRFFISMLSATRRLTVEALLRELLLDFYTSSGNRKPDNIIIFRFTLKKKGGDDDTEEEVTVYDYFVNIRKIDLRYSGDLPCINVGKPKRPTYIPLEVVPMSFRNELHGPRQNLRHWYKSCYMRQGALAIHKAIPNLVNV</sequence>